<dbReference type="NCBIfam" id="TIGR02727">
    <property type="entry name" value="MTHFS_bact"/>
    <property type="match status" value="1"/>
</dbReference>
<evidence type="ECO:0000256" key="4">
    <source>
        <dbReference type="RuleBase" id="RU361279"/>
    </source>
</evidence>
<keyword evidence="6" id="KW-1185">Reference proteome</keyword>
<evidence type="ECO:0000313" key="5">
    <source>
        <dbReference type="EMBL" id="MEN0643148.1"/>
    </source>
</evidence>
<name>A0ABU9VGW2_9BACI</name>
<comment type="cofactor">
    <cofactor evidence="4">
        <name>Mg(2+)</name>
        <dbReference type="ChEBI" id="CHEBI:18420"/>
    </cofactor>
</comment>
<dbReference type="GO" id="GO:0030272">
    <property type="term" value="F:5-formyltetrahydrofolate cyclo-ligase activity"/>
    <property type="evidence" value="ECO:0007669"/>
    <property type="project" value="UniProtKB-EC"/>
</dbReference>
<dbReference type="InterPro" id="IPR037171">
    <property type="entry name" value="NagB/RpiA_transferase-like"/>
</dbReference>
<dbReference type="Proteomes" id="UP001418796">
    <property type="component" value="Unassembled WGS sequence"/>
</dbReference>
<dbReference type="InterPro" id="IPR024185">
    <property type="entry name" value="FTHF_cligase-like_sf"/>
</dbReference>
<dbReference type="Pfam" id="PF01812">
    <property type="entry name" value="5-FTHF_cyc-lig"/>
    <property type="match status" value="1"/>
</dbReference>
<dbReference type="PIRSF" id="PIRSF006806">
    <property type="entry name" value="FTHF_cligase"/>
    <property type="match status" value="1"/>
</dbReference>
<protein>
    <recommendedName>
        <fullName evidence="4">5-formyltetrahydrofolate cyclo-ligase</fullName>
        <ecNumber evidence="4">6.3.3.2</ecNumber>
    </recommendedName>
</protein>
<organism evidence="5 6">
    <name type="scientific">Alkalicoccobacillus gibsonii</name>
    <dbReference type="NCBI Taxonomy" id="79881"/>
    <lineage>
        <taxon>Bacteria</taxon>
        <taxon>Bacillati</taxon>
        <taxon>Bacillota</taxon>
        <taxon>Bacilli</taxon>
        <taxon>Bacillales</taxon>
        <taxon>Bacillaceae</taxon>
        <taxon>Alkalicoccobacillus</taxon>
    </lineage>
</organism>
<keyword evidence="3 4" id="KW-0067">ATP-binding</keyword>
<reference evidence="5 6" key="1">
    <citation type="submission" date="2024-03" db="EMBL/GenBank/DDBJ databases">
        <title>Bacilli Hybrid Assemblies.</title>
        <authorList>
            <person name="Kovac J."/>
        </authorList>
    </citation>
    <scope>NUCLEOTIDE SEQUENCE [LARGE SCALE GENOMIC DNA]</scope>
    <source>
        <strain evidence="5 6">FSL R7-0666</strain>
    </source>
</reference>
<dbReference type="PANTHER" id="PTHR23407">
    <property type="entry name" value="ATPASE INHIBITOR/5-FORMYLTETRAHYDROFOLATE CYCLO-LIGASE"/>
    <property type="match status" value="1"/>
</dbReference>
<gene>
    <name evidence="5" type="ORF">MKY91_08335</name>
</gene>
<comment type="catalytic activity">
    <reaction evidence="4">
        <text>(6S)-5-formyl-5,6,7,8-tetrahydrofolate + ATP = (6R)-5,10-methenyltetrahydrofolate + ADP + phosphate</text>
        <dbReference type="Rhea" id="RHEA:10488"/>
        <dbReference type="ChEBI" id="CHEBI:30616"/>
        <dbReference type="ChEBI" id="CHEBI:43474"/>
        <dbReference type="ChEBI" id="CHEBI:57455"/>
        <dbReference type="ChEBI" id="CHEBI:57457"/>
        <dbReference type="ChEBI" id="CHEBI:456216"/>
        <dbReference type="EC" id="6.3.3.2"/>
    </reaction>
</comment>
<dbReference type="InterPro" id="IPR002698">
    <property type="entry name" value="FTHF_cligase"/>
</dbReference>
<dbReference type="RefSeq" id="WP_343130122.1">
    <property type="nucleotide sequence ID" value="NZ_JBCITK010000001.1"/>
</dbReference>
<dbReference type="EMBL" id="JBCITK010000001">
    <property type="protein sequence ID" value="MEN0643148.1"/>
    <property type="molecule type" value="Genomic_DNA"/>
</dbReference>
<evidence type="ECO:0000313" key="6">
    <source>
        <dbReference type="Proteomes" id="UP001418796"/>
    </source>
</evidence>
<keyword evidence="4" id="KW-0479">Metal-binding</keyword>
<proteinExistence type="inferred from homology"/>
<comment type="caution">
    <text evidence="5">The sequence shown here is derived from an EMBL/GenBank/DDBJ whole genome shotgun (WGS) entry which is preliminary data.</text>
</comment>
<dbReference type="PANTHER" id="PTHR23407:SF1">
    <property type="entry name" value="5-FORMYLTETRAHYDROFOLATE CYCLO-LIGASE"/>
    <property type="match status" value="1"/>
</dbReference>
<keyword evidence="5" id="KW-0436">Ligase</keyword>
<comment type="similarity">
    <text evidence="1 4">Belongs to the 5-formyltetrahydrofolate cyclo-ligase family.</text>
</comment>
<sequence length="187" mass="21371">MNRDKREIRQSVLHTLSLLTQTDYQMQSSQMASSLYKEAYWQEAHCIALTISRFPEVDTIPIIHEAWKQGKQVVLPRIKQESKQMDFYLIHHFSQLEETVFGLKEPKPSEATIQTPTDIDLMIVPGVAYTMEGYRIGFGGGYYDRYLPSFHGTTVSLLFQEQLVSSLPIETHDQAISHLLVPGGVLK</sequence>
<keyword evidence="2 4" id="KW-0547">Nucleotide-binding</keyword>
<dbReference type="SUPFAM" id="SSF100950">
    <property type="entry name" value="NagB/RpiA/CoA transferase-like"/>
    <property type="match status" value="1"/>
</dbReference>
<dbReference type="Gene3D" id="3.40.50.10420">
    <property type="entry name" value="NagB/RpiA/CoA transferase-like"/>
    <property type="match status" value="1"/>
</dbReference>
<evidence type="ECO:0000256" key="2">
    <source>
        <dbReference type="ARBA" id="ARBA00022741"/>
    </source>
</evidence>
<keyword evidence="4" id="KW-0460">Magnesium</keyword>
<accession>A0ABU9VGW2</accession>
<evidence type="ECO:0000256" key="3">
    <source>
        <dbReference type="ARBA" id="ARBA00022840"/>
    </source>
</evidence>
<dbReference type="EC" id="6.3.3.2" evidence="4"/>
<evidence type="ECO:0000256" key="1">
    <source>
        <dbReference type="ARBA" id="ARBA00010638"/>
    </source>
</evidence>